<evidence type="ECO:0000313" key="3">
    <source>
        <dbReference type="EMBL" id="TYK26594.1"/>
    </source>
</evidence>
<evidence type="ECO:0000313" key="2">
    <source>
        <dbReference type="EMBL" id="KAA0062384.1"/>
    </source>
</evidence>
<reference evidence="4 5" key="1">
    <citation type="submission" date="2019-08" db="EMBL/GenBank/DDBJ databases">
        <title>Draft genome sequences of two oriental melons (Cucumis melo L. var makuwa).</title>
        <authorList>
            <person name="Kwon S.-Y."/>
        </authorList>
    </citation>
    <scope>NUCLEOTIDE SEQUENCE [LARGE SCALE GENOMIC DNA]</scope>
    <source>
        <strain evidence="5">cv. Chang Bougi</strain>
        <strain evidence="4">cv. SW 3</strain>
        <tissue evidence="3">Leaf</tissue>
    </source>
</reference>
<dbReference type="Proteomes" id="UP000321947">
    <property type="component" value="Unassembled WGS sequence"/>
</dbReference>
<name>A0A5D3DSQ6_CUCMM</name>
<accession>A0A5D3DSQ6</accession>
<dbReference type="AlphaFoldDB" id="A0A5D3DSQ6"/>
<evidence type="ECO:0000313" key="5">
    <source>
        <dbReference type="Proteomes" id="UP000321947"/>
    </source>
</evidence>
<evidence type="ECO:0000313" key="4">
    <source>
        <dbReference type="Proteomes" id="UP000321393"/>
    </source>
</evidence>
<protein>
    <recommendedName>
        <fullName evidence="1">Reverse transcriptase/retrotransposon-derived protein RNase H-like domain-containing protein</fullName>
    </recommendedName>
</protein>
<dbReference type="PANTHER" id="PTHR34072">
    <property type="entry name" value="ENZYMATIC POLYPROTEIN-RELATED"/>
    <property type="match status" value="1"/>
</dbReference>
<gene>
    <name evidence="3" type="ORF">E5676_scaffold313G002240</name>
    <name evidence="2" type="ORF">E6C27_scaffold154G001600</name>
</gene>
<dbReference type="EMBL" id="SSTE01004583">
    <property type="protein sequence ID" value="KAA0062384.1"/>
    <property type="molecule type" value="Genomic_DNA"/>
</dbReference>
<dbReference type="Pfam" id="PF17919">
    <property type="entry name" value="RT_RNaseH_2"/>
    <property type="match status" value="1"/>
</dbReference>
<dbReference type="OrthoDB" id="10055717at2759"/>
<evidence type="ECO:0000259" key="1">
    <source>
        <dbReference type="Pfam" id="PF17919"/>
    </source>
</evidence>
<sequence>MDLVKIDVIHQRIFPNRQTTEKRIERKSTYIFDEKCHQAFQTLKDMLTPTSILITPDWLQPFELMCDTSDVTVGAILGQKKDKVIHPIYYAGYK</sequence>
<dbReference type="SUPFAM" id="SSF56672">
    <property type="entry name" value="DNA/RNA polymerases"/>
    <property type="match status" value="1"/>
</dbReference>
<dbReference type="STRING" id="1194695.A0A5D3DSQ6"/>
<dbReference type="InterPro" id="IPR041577">
    <property type="entry name" value="RT_RNaseH_2"/>
</dbReference>
<dbReference type="InterPro" id="IPR043502">
    <property type="entry name" value="DNA/RNA_pol_sf"/>
</dbReference>
<organism evidence="3 5">
    <name type="scientific">Cucumis melo var. makuwa</name>
    <name type="common">Oriental melon</name>
    <dbReference type="NCBI Taxonomy" id="1194695"/>
    <lineage>
        <taxon>Eukaryota</taxon>
        <taxon>Viridiplantae</taxon>
        <taxon>Streptophyta</taxon>
        <taxon>Embryophyta</taxon>
        <taxon>Tracheophyta</taxon>
        <taxon>Spermatophyta</taxon>
        <taxon>Magnoliopsida</taxon>
        <taxon>eudicotyledons</taxon>
        <taxon>Gunneridae</taxon>
        <taxon>Pentapetalae</taxon>
        <taxon>rosids</taxon>
        <taxon>fabids</taxon>
        <taxon>Cucurbitales</taxon>
        <taxon>Cucurbitaceae</taxon>
        <taxon>Benincaseae</taxon>
        <taxon>Cucumis</taxon>
    </lineage>
</organism>
<dbReference type="PANTHER" id="PTHR34072:SF57">
    <property type="entry name" value="RNA-DIRECTED DNA POLYMERASE"/>
    <property type="match status" value="1"/>
</dbReference>
<comment type="caution">
    <text evidence="3">The sequence shown here is derived from an EMBL/GenBank/DDBJ whole genome shotgun (WGS) entry which is preliminary data.</text>
</comment>
<proteinExistence type="predicted"/>
<dbReference type="EMBL" id="SSTD01003373">
    <property type="protein sequence ID" value="TYK26594.1"/>
    <property type="molecule type" value="Genomic_DNA"/>
</dbReference>
<dbReference type="Proteomes" id="UP000321393">
    <property type="component" value="Unassembled WGS sequence"/>
</dbReference>
<feature type="domain" description="Reverse transcriptase/retrotransposon-derived protein RNase H-like" evidence="1">
    <location>
        <begin position="32"/>
        <end position="92"/>
    </location>
</feature>